<proteinExistence type="predicted"/>
<sequence>MTHLHDELTLHRVQWLRGRASDYRQREPGFESCAAVLDLGQVFVILHCSSSHSCMNEYMAIDSGGYLHEQPSRVNCSMAGCFPEKLRWHLIEQSACMGNKV</sequence>
<evidence type="ECO:0000313" key="1">
    <source>
        <dbReference type="EMBL" id="KAK2182221.1"/>
    </source>
</evidence>
<gene>
    <name evidence="1" type="ORF">NP493_362g01034</name>
</gene>
<dbReference type="EMBL" id="JAODUO010000361">
    <property type="protein sequence ID" value="KAK2182221.1"/>
    <property type="molecule type" value="Genomic_DNA"/>
</dbReference>
<keyword evidence="2" id="KW-1185">Reference proteome</keyword>
<dbReference type="Proteomes" id="UP001209878">
    <property type="component" value="Unassembled WGS sequence"/>
</dbReference>
<name>A0AAD9L376_RIDPI</name>
<dbReference type="AlphaFoldDB" id="A0AAD9L376"/>
<comment type="caution">
    <text evidence="1">The sequence shown here is derived from an EMBL/GenBank/DDBJ whole genome shotgun (WGS) entry which is preliminary data.</text>
</comment>
<organism evidence="1 2">
    <name type="scientific">Ridgeia piscesae</name>
    <name type="common">Tubeworm</name>
    <dbReference type="NCBI Taxonomy" id="27915"/>
    <lineage>
        <taxon>Eukaryota</taxon>
        <taxon>Metazoa</taxon>
        <taxon>Spiralia</taxon>
        <taxon>Lophotrochozoa</taxon>
        <taxon>Annelida</taxon>
        <taxon>Polychaeta</taxon>
        <taxon>Sedentaria</taxon>
        <taxon>Canalipalpata</taxon>
        <taxon>Sabellida</taxon>
        <taxon>Siboglinidae</taxon>
        <taxon>Ridgeia</taxon>
    </lineage>
</organism>
<reference evidence="1" key="1">
    <citation type="journal article" date="2023" name="Mol. Biol. Evol.">
        <title>Third-Generation Sequencing Reveals the Adaptive Role of the Epigenome in Three Deep-Sea Polychaetes.</title>
        <authorList>
            <person name="Perez M."/>
            <person name="Aroh O."/>
            <person name="Sun Y."/>
            <person name="Lan Y."/>
            <person name="Juniper S.K."/>
            <person name="Young C.R."/>
            <person name="Angers B."/>
            <person name="Qian P.Y."/>
        </authorList>
    </citation>
    <scope>NUCLEOTIDE SEQUENCE</scope>
    <source>
        <strain evidence="1">R07B-5</strain>
    </source>
</reference>
<protein>
    <submittedName>
        <fullName evidence="1">Uncharacterized protein</fullName>
    </submittedName>
</protein>
<evidence type="ECO:0000313" key="2">
    <source>
        <dbReference type="Proteomes" id="UP001209878"/>
    </source>
</evidence>
<accession>A0AAD9L376</accession>